<organism evidence="2 3">
    <name type="scientific">Periconia macrospinosa</name>
    <dbReference type="NCBI Taxonomy" id="97972"/>
    <lineage>
        <taxon>Eukaryota</taxon>
        <taxon>Fungi</taxon>
        <taxon>Dikarya</taxon>
        <taxon>Ascomycota</taxon>
        <taxon>Pezizomycotina</taxon>
        <taxon>Dothideomycetes</taxon>
        <taxon>Pleosporomycetidae</taxon>
        <taxon>Pleosporales</taxon>
        <taxon>Massarineae</taxon>
        <taxon>Periconiaceae</taxon>
        <taxon>Periconia</taxon>
    </lineage>
</organism>
<feature type="signal peptide" evidence="1">
    <location>
        <begin position="1"/>
        <end position="19"/>
    </location>
</feature>
<dbReference type="Proteomes" id="UP000244855">
    <property type="component" value="Unassembled WGS sequence"/>
</dbReference>
<dbReference type="OrthoDB" id="3741441at2759"/>
<evidence type="ECO:0000313" key="3">
    <source>
        <dbReference type="Proteomes" id="UP000244855"/>
    </source>
</evidence>
<protein>
    <submittedName>
        <fullName evidence="2">Uncharacterized protein</fullName>
    </submittedName>
</protein>
<evidence type="ECO:0000256" key="1">
    <source>
        <dbReference type="SAM" id="SignalP"/>
    </source>
</evidence>
<evidence type="ECO:0000313" key="2">
    <source>
        <dbReference type="EMBL" id="PVH95446.1"/>
    </source>
</evidence>
<proteinExistence type="predicted"/>
<dbReference type="AlphaFoldDB" id="A0A2V1DBE3"/>
<accession>A0A2V1DBE3</accession>
<sequence>MQSYILFVVLGLLQSSTSAAPIDNINTRASSEFMLSNADGASVRRTAPELILPDAGLITESKDRRAAPELILPDAGLITGKKHHRSAPELILPDAGIKESLKTVRD</sequence>
<reference evidence="2 3" key="1">
    <citation type="journal article" date="2018" name="Sci. Rep.">
        <title>Comparative genomics provides insights into the lifestyle and reveals functional heterogeneity of dark septate endophytic fungi.</title>
        <authorList>
            <person name="Knapp D.G."/>
            <person name="Nemeth J.B."/>
            <person name="Barry K."/>
            <person name="Hainaut M."/>
            <person name="Henrissat B."/>
            <person name="Johnson J."/>
            <person name="Kuo A."/>
            <person name="Lim J.H.P."/>
            <person name="Lipzen A."/>
            <person name="Nolan M."/>
            <person name="Ohm R.A."/>
            <person name="Tamas L."/>
            <person name="Grigoriev I.V."/>
            <person name="Spatafora J.W."/>
            <person name="Nagy L.G."/>
            <person name="Kovacs G.M."/>
        </authorList>
    </citation>
    <scope>NUCLEOTIDE SEQUENCE [LARGE SCALE GENOMIC DNA]</scope>
    <source>
        <strain evidence="2 3">DSE2036</strain>
    </source>
</reference>
<keyword evidence="3" id="KW-1185">Reference proteome</keyword>
<keyword evidence="1" id="KW-0732">Signal</keyword>
<dbReference type="EMBL" id="KZ805496">
    <property type="protein sequence ID" value="PVH95446.1"/>
    <property type="molecule type" value="Genomic_DNA"/>
</dbReference>
<gene>
    <name evidence="2" type="ORF">DM02DRAFT_660136</name>
</gene>
<name>A0A2V1DBE3_9PLEO</name>
<feature type="chain" id="PRO_5016173280" evidence="1">
    <location>
        <begin position="20"/>
        <end position="106"/>
    </location>
</feature>